<name>A0A9X2WHR8_9GAMM</name>
<dbReference type="EMBL" id="JAOANI010000028">
    <property type="protein sequence ID" value="MCT7360711.1"/>
    <property type="molecule type" value="Genomic_DNA"/>
</dbReference>
<dbReference type="RefSeq" id="WP_260977536.1">
    <property type="nucleotide sequence ID" value="NZ_JAOANI010000028.1"/>
</dbReference>
<dbReference type="PROSITE" id="PS51257">
    <property type="entry name" value="PROKAR_LIPOPROTEIN"/>
    <property type="match status" value="1"/>
</dbReference>
<gene>
    <name evidence="1" type="ORF">NYR02_16945</name>
</gene>
<comment type="caution">
    <text evidence="1">The sequence shown here is derived from an EMBL/GenBank/DDBJ whole genome shotgun (WGS) entry which is preliminary data.</text>
</comment>
<reference evidence="1" key="2">
    <citation type="submission" date="2022-08" db="EMBL/GenBank/DDBJ databases">
        <authorList>
            <person name="Dong C."/>
        </authorList>
    </citation>
    <scope>NUCLEOTIDE SEQUENCE</scope>
    <source>
        <strain evidence="1">59MF3M-4</strain>
    </source>
</reference>
<protein>
    <recommendedName>
        <fullName evidence="3">YfdX protein</fullName>
    </recommendedName>
</protein>
<dbReference type="AlphaFoldDB" id="A0A9X2WHR8"/>
<accession>A0A9X2WHR8</accession>
<organism evidence="1 2">
    <name type="scientific">Thalassolituus pacificus</name>
    <dbReference type="NCBI Taxonomy" id="2975440"/>
    <lineage>
        <taxon>Bacteria</taxon>
        <taxon>Pseudomonadati</taxon>
        <taxon>Pseudomonadota</taxon>
        <taxon>Gammaproteobacteria</taxon>
        <taxon>Oceanospirillales</taxon>
        <taxon>Oceanospirillaceae</taxon>
        <taxon>Thalassolituus</taxon>
    </lineage>
</organism>
<dbReference type="Proteomes" id="UP001147830">
    <property type="component" value="Unassembled WGS sequence"/>
</dbReference>
<evidence type="ECO:0000313" key="1">
    <source>
        <dbReference type="EMBL" id="MCT7360711.1"/>
    </source>
</evidence>
<evidence type="ECO:0000313" key="2">
    <source>
        <dbReference type="Proteomes" id="UP001147830"/>
    </source>
</evidence>
<sequence>MHSLFTRTLITGCGLLLLSGCATPIANFDAISLDAKRDAAMADESASRTIQHAQSKIELGKSENLRFYAPRHLEQAQKQLLEAQEMLTSGEPDGVVKTVAMTSLKTVEAGLNVKKDILKQLKPTLDHREVLKDIKSDQYFPADYQAVEEELVKLIDLMEDHQTIKVDAGQKLLLAEMHRVEVATIEYIQLQPVKDHLERIKNKGGASVAPISWDTAQKALLQAQALISKTPRAKGAIAKATVAATKAAQHAEVITNLSNEILDASKDDAEAIALRMERWLYRISVALKHDDIRHQPLSDQAGEYAASIEALMRNR</sequence>
<evidence type="ECO:0008006" key="3">
    <source>
        <dbReference type="Google" id="ProtNLM"/>
    </source>
</evidence>
<proteinExistence type="predicted"/>
<keyword evidence="2" id="KW-1185">Reference proteome</keyword>
<reference evidence="1" key="1">
    <citation type="journal article" date="2022" name="Front. Microbiol.">
        <title>Genome-based taxonomic rearrangement of Oceanobacter-related bacteria including the description of Thalassolituus hydrocarbonoclasticus sp. nov. and Thalassolituus pacificus sp. nov. and emended description of the genus Thalassolituus.</title>
        <authorList>
            <person name="Dong C."/>
            <person name="Wei L."/>
            <person name="Wang J."/>
            <person name="Lai Q."/>
            <person name="Huang Z."/>
            <person name="Shao Z."/>
        </authorList>
    </citation>
    <scope>NUCLEOTIDE SEQUENCE</scope>
    <source>
        <strain evidence="1">59MF3M-4</strain>
    </source>
</reference>